<sequence length="116" mass="13140">MASRLLPNLAQPVRLILWAEAGQQVAIAWPSCVITSGRTREVSRVRWGRRTRRRPAASISKIFVFRSAISRLDTIRHSRIDQIREPGSDTTVGIRITPPGEAVEERKIDTGRRSIR</sequence>
<proteinExistence type="predicted"/>
<dbReference type="EMBL" id="KV256905">
    <property type="protein sequence ID" value="KZT75387.1"/>
    <property type="molecule type" value="Genomic_DNA"/>
</dbReference>
<dbReference type="AlphaFoldDB" id="A0A2Z6ZQN4"/>
<name>A0A2Z6ZQN4_9LAMI</name>
<organism evidence="2 3">
    <name type="scientific">Dorcoceras hygrometricum</name>
    <dbReference type="NCBI Taxonomy" id="472368"/>
    <lineage>
        <taxon>Eukaryota</taxon>
        <taxon>Viridiplantae</taxon>
        <taxon>Streptophyta</taxon>
        <taxon>Embryophyta</taxon>
        <taxon>Tracheophyta</taxon>
        <taxon>Spermatophyta</taxon>
        <taxon>Magnoliopsida</taxon>
        <taxon>eudicotyledons</taxon>
        <taxon>Gunneridae</taxon>
        <taxon>Pentapetalae</taxon>
        <taxon>asterids</taxon>
        <taxon>lamiids</taxon>
        <taxon>Lamiales</taxon>
        <taxon>Gesneriaceae</taxon>
        <taxon>Didymocarpoideae</taxon>
        <taxon>Trichosporeae</taxon>
        <taxon>Loxocarpinae</taxon>
        <taxon>Dorcoceras</taxon>
    </lineage>
</organism>
<dbReference type="Proteomes" id="UP000250235">
    <property type="component" value="Unassembled WGS sequence"/>
</dbReference>
<keyword evidence="3" id="KW-1185">Reference proteome</keyword>
<evidence type="ECO:0000313" key="2">
    <source>
        <dbReference type="EMBL" id="KZT75387.1"/>
    </source>
</evidence>
<feature type="region of interest" description="Disordered" evidence="1">
    <location>
        <begin position="86"/>
        <end position="116"/>
    </location>
</feature>
<evidence type="ECO:0000256" key="1">
    <source>
        <dbReference type="SAM" id="MobiDB-lite"/>
    </source>
</evidence>
<protein>
    <submittedName>
        <fullName evidence="2">Uncharacterized protein</fullName>
    </submittedName>
</protein>
<accession>A0A2Z6ZQN4</accession>
<evidence type="ECO:0000313" key="3">
    <source>
        <dbReference type="Proteomes" id="UP000250235"/>
    </source>
</evidence>
<gene>
    <name evidence="2" type="ORF">F511_47588</name>
</gene>
<feature type="compositionally biased region" description="Basic and acidic residues" evidence="1">
    <location>
        <begin position="103"/>
        <end position="116"/>
    </location>
</feature>
<reference evidence="2 3" key="1">
    <citation type="journal article" date="2015" name="Proc. Natl. Acad. Sci. U.S.A.">
        <title>The resurrection genome of Boea hygrometrica: A blueprint for survival of dehydration.</title>
        <authorList>
            <person name="Xiao L."/>
            <person name="Yang G."/>
            <person name="Zhang L."/>
            <person name="Yang X."/>
            <person name="Zhao S."/>
            <person name="Ji Z."/>
            <person name="Zhou Q."/>
            <person name="Hu M."/>
            <person name="Wang Y."/>
            <person name="Chen M."/>
            <person name="Xu Y."/>
            <person name="Jin H."/>
            <person name="Xiao X."/>
            <person name="Hu G."/>
            <person name="Bao F."/>
            <person name="Hu Y."/>
            <person name="Wan P."/>
            <person name="Li L."/>
            <person name="Deng X."/>
            <person name="Kuang T."/>
            <person name="Xiang C."/>
            <person name="Zhu J.K."/>
            <person name="Oliver M.J."/>
            <person name="He Y."/>
        </authorList>
    </citation>
    <scope>NUCLEOTIDE SEQUENCE [LARGE SCALE GENOMIC DNA]</scope>
    <source>
        <strain evidence="3">cv. XS01</strain>
    </source>
</reference>